<protein>
    <submittedName>
        <fullName evidence="3">Uncharacterized protein LOC104727990</fullName>
    </submittedName>
</protein>
<proteinExistence type="predicted"/>
<dbReference type="InterPro" id="IPR012337">
    <property type="entry name" value="RNaseH-like_sf"/>
</dbReference>
<dbReference type="PANTHER" id="PTHR33116:SF86">
    <property type="entry name" value="REVERSE TRANSCRIPTASE DOMAIN-CONTAINING PROTEIN"/>
    <property type="match status" value="1"/>
</dbReference>
<name>A0ABM0US43_CAMSA</name>
<dbReference type="CDD" id="cd01650">
    <property type="entry name" value="RT_nLTR_like"/>
    <property type="match status" value="1"/>
</dbReference>
<dbReference type="SUPFAM" id="SSF53098">
    <property type="entry name" value="Ribonuclease H-like"/>
    <property type="match status" value="1"/>
</dbReference>
<dbReference type="CDD" id="cd06222">
    <property type="entry name" value="RNase_H_like"/>
    <property type="match status" value="1"/>
</dbReference>
<gene>
    <name evidence="3" type="primary">LOC104727990</name>
</gene>
<evidence type="ECO:0000313" key="3">
    <source>
        <dbReference type="RefSeq" id="XP_010445339.1"/>
    </source>
</evidence>
<reference evidence="3" key="2">
    <citation type="submission" date="2025-08" db="UniProtKB">
        <authorList>
            <consortium name="RefSeq"/>
        </authorList>
    </citation>
    <scope>IDENTIFICATION</scope>
    <source>
        <tissue evidence="3">Leaf</tissue>
    </source>
</reference>
<evidence type="ECO:0000259" key="1">
    <source>
        <dbReference type="PROSITE" id="PS50878"/>
    </source>
</evidence>
<dbReference type="Pfam" id="PF00078">
    <property type="entry name" value="RVT_1"/>
    <property type="match status" value="1"/>
</dbReference>
<evidence type="ECO:0000313" key="2">
    <source>
        <dbReference type="Proteomes" id="UP000694864"/>
    </source>
</evidence>
<dbReference type="GeneID" id="104727990"/>
<dbReference type="SUPFAM" id="SSF56672">
    <property type="entry name" value="DNA/RNA polymerases"/>
    <property type="match status" value="1"/>
</dbReference>
<dbReference type="InterPro" id="IPR036397">
    <property type="entry name" value="RNaseH_sf"/>
</dbReference>
<dbReference type="InterPro" id="IPR043502">
    <property type="entry name" value="DNA/RNA_pol_sf"/>
</dbReference>
<dbReference type="Gene3D" id="3.30.420.10">
    <property type="entry name" value="Ribonuclease H-like superfamily/Ribonuclease H"/>
    <property type="match status" value="1"/>
</dbReference>
<dbReference type="Proteomes" id="UP000694864">
    <property type="component" value="Chromosome 11"/>
</dbReference>
<dbReference type="Pfam" id="PF13456">
    <property type="entry name" value="RVT_3"/>
    <property type="match status" value="1"/>
</dbReference>
<dbReference type="InterPro" id="IPR044730">
    <property type="entry name" value="RNase_H-like_dom_plant"/>
</dbReference>
<reference evidence="2" key="1">
    <citation type="journal article" date="2014" name="Nat. Commun.">
        <title>The emerging biofuel crop Camelina sativa retains a highly undifferentiated hexaploid genome structure.</title>
        <authorList>
            <person name="Kagale S."/>
            <person name="Koh C."/>
            <person name="Nixon J."/>
            <person name="Bollina V."/>
            <person name="Clarke W.E."/>
            <person name="Tuteja R."/>
            <person name="Spillane C."/>
            <person name="Robinson S.J."/>
            <person name="Links M.G."/>
            <person name="Clarke C."/>
            <person name="Higgins E.E."/>
            <person name="Huebert T."/>
            <person name="Sharpe A.G."/>
            <person name="Parkin I.A."/>
        </authorList>
    </citation>
    <scope>NUCLEOTIDE SEQUENCE [LARGE SCALE GENOMIC DNA]</scope>
    <source>
        <strain evidence="2">cv. DH55</strain>
    </source>
</reference>
<dbReference type="RefSeq" id="XP_010445339.1">
    <property type="nucleotide sequence ID" value="XM_010447037.1"/>
</dbReference>
<keyword evidence="2" id="KW-1185">Reference proteome</keyword>
<feature type="domain" description="Reverse transcriptase" evidence="1">
    <location>
        <begin position="237"/>
        <end position="507"/>
    </location>
</feature>
<accession>A0ABM0US43</accession>
<dbReference type="PROSITE" id="PS50878">
    <property type="entry name" value="RT_POL"/>
    <property type="match status" value="1"/>
</dbReference>
<dbReference type="PANTHER" id="PTHR33116">
    <property type="entry name" value="REVERSE TRANSCRIPTASE ZINC-BINDING DOMAIN-CONTAINING PROTEIN-RELATED-RELATED"/>
    <property type="match status" value="1"/>
</dbReference>
<sequence>MANSKWTIAYPSGRSEYLRFEGSDHRPLVSSFDPVRKRRKGLFRYDRRLRHIPEVKKLICDTWNACPDAGSTRRGKSPQALLDDLNRKLTIAYQKEEEIWKQRSRQLWLALGDKNFGFFHAATKSRKAINNISVLESEQGDAIYEEQEIVDTISSYYQELFTSTARTRSTTVRDALTPCITEAMNEELLKIPSPTEVKNACFDIHPDKVPGPDGFSASFYQPNWDTLSGKVTTEIQDFFTSGSLPAHSNHTHVRLIPNITSPKRVADYRPIALCSIFYKIIAKIISKRLQSILQTCISQNQSAFVPGRAITDNVLITHEALHYLKQSMAQERVYLAVKTDMSKAYERLEWSFIEEVLTRMGFHPHWTNIFMQCITSVSYSYLLNGQAKGMVKPSRGIRQGDPLSPYIFILCSEVLSGLCNKAQVHGKLHGIRVAKGSPRVNHLLFADDTMFFCKSDKTCVRQLKEILHKYEAASGQKINQDKSSITFSRKTKNDIKERVKQELGINKTGGQGKYLGLPELFGRKKKDLFTMIVDRIKQRALSWSSKFLSSTGKLTLLKSVLGAMPSYTMSCFKLPNSLCSRIQSALTRFWWDEKPDKRKMCWIAWDKMTKSFKDSGLGFRDLQCYNDALLAKISWRILTQPSCLLAKVLTGKYYKTTSFLESPVPNHASHGWRSICLGRELLKTDLSKLLGTGEATPIWGTPWLSLDQPFSPLGPPQKEDQHLRVADLLLTQSKEWNIPLIKRILPFYEENILNPKPSKQGGSDSWAWLPTPDGIYSAKSGYYEALQQKKHVPFKDRFNTELTLSFKTGLVESTKIICLPPTGIATGPLAPWIIWTRWTARNRLLFDKTQIQTTEIISLAILRAKEWQEAQQTQSNRTPVQPRSLILGQRSIQPFENPITCFTDAVWQVNGNTGCGWIFKDQSGDILLQGESTATHIRSPLMAEALATLTVLGVAIESGFNKISFASNSQMLVQALNRKTSPKELCGLLYDSHSLSDRFDLCSFSHISRLDNFQADALAKHALKDICNCN</sequence>
<dbReference type="InterPro" id="IPR002156">
    <property type="entry name" value="RNaseH_domain"/>
</dbReference>
<organism evidence="2 3">
    <name type="scientific">Camelina sativa</name>
    <name type="common">False flax</name>
    <name type="synonym">Myagrum sativum</name>
    <dbReference type="NCBI Taxonomy" id="90675"/>
    <lineage>
        <taxon>Eukaryota</taxon>
        <taxon>Viridiplantae</taxon>
        <taxon>Streptophyta</taxon>
        <taxon>Embryophyta</taxon>
        <taxon>Tracheophyta</taxon>
        <taxon>Spermatophyta</taxon>
        <taxon>Magnoliopsida</taxon>
        <taxon>eudicotyledons</taxon>
        <taxon>Gunneridae</taxon>
        <taxon>Pentapetalae</taxon>
        <taxon>rosids</taxon>
        <taxon>malvids</taxon>
        <taxon>Brassicales</taxon>
        <taxon>Brassicaceae</taxon>
        <taxon>Camelineae</taxon>
        <taxon>Camelina</taxon>
    </lineage>
</organism>
<dbReference type="InterPro" id="IPR000477">
    <property type="entry name" value="RT_dom"/>
</dbReference>